<dbReference type="AlphaFoldDB" id="A0AAD5XMY3"/>
<evidence type="ECO:0000313" key="3">
    <source>
        <dbReference type="Proteomes" id="UP001212152"/>
    </source>
</evidence>
<dbReference type="EMBL" id="JADGJQ010000027">
    <property type="protein sequence ID" value="KAJ3178315.1"/>
    <property type="molecule type" value="Genomic_DNA"/>
</dbReference>
<evidence type="ECO:0000313" key="2">
    <source>
        <dbReference type="EMBL" id="KAJ3178315.1"/>
    </source>
</evidence>
<feature type="compositionally biased region" description="Polar residues" evidence="1">
    <location>
        <begin position="170"/>
        <end position="180"/>
    </location>
</feature>
<proteinExistence type="predicted"/>
<reference evidence="2" key="1">
    <citation type="submission" date="2020-05" db="EMBL/GenBank/DDBJ databases">
        <title>Phylogenomic resolution of chytrid fungi.</title>
        <authorList>
            <person name="Stajich J.E."/>
            <person name="Amses K."/>
            <person name="Simmons R."/>
            <person name="Seto K."/>
            <person name="Myers J."/>
            <person name="Bonds A."/>
            <person name="Quandt C.A."/>
            <person name="Barry K."/>
            <person name="Liu P."/>
            <person name="Grigoriev I."/>
            <person name="Longcore J.E."/>
            <person name="James T.Y."/>
        </authorList>
    </citation>
    <scope>NUCLEOTIDE SEQUENCE</scope>
    <source>
        <strain evidence="2">JEL0379</strain>
    </source>
</reference>
<accession>A0AAD5XMY3</accession>
<feature type="region of interest" description="Disordered" evidence="1">
    <location>
        <begin position="158"/>
        <end position="182"/>
    </location>
</feature>
<dbReference type="Proteomes" id="UP001212152">
    <property type="component" value="Unassembled WGS sequence"/>
</dbReference>
<comment type="caution">
    <text evidence="2">The sequence shown here is derived from an EMBL/GenBank/DDBJ whole genome shotgun (WGS) entry which is preliminary data.</text>
</comment>
<feature type="region of interest" description="Disordered" evidence="1">
    <location>
        <begin position="330"/>
        <end position="354"/>
    </location>
</feature>
<protein>
    <submittedName>
        <fullName evidence="2">Uncharacterized protein</fullName>
    </submittedName>
</protein>
<evidence type="ECO:0000256" key="1">
    <source>
        <dbReference type="SAM" id="MobiDB-lite"/>
    </source>
</evidence>
<sequence length="354" mass="39433">MLDIMEGLADTATTQSQHIGWHAPLKERKLFPYAGVSVSAQGSPMGNQVRPIKRVRQLKQRFAFSPIKFEYEKDNAENFGSTDSCLQPLSADSVLSKFETHSVRPVPDIAFPPLETIIDPVDNPHRKPYYRHPVAHTYSPAPGEISFRYARSKRVVKPQSQSADHYASRSPATPTPSGKENATGFALLSRDSQIKAIDIGSLAQPWEMRDCVDDLDTSVHLSFPLPPEPNLPAGDLENIYARQLRRDAHEHQRDGKIPVQTGQAFLNRPSTPNNDSYDPYDIPLSPGSLAALSALPDHTPVPDAFTHNGVLFRNSATDDALQPAENITRKRSRDTMEMPYFYPSPPDEKRTRTG</sequence>
<organism evidence="2 3">
    <name type="scientific">Geranomyces variabilis</name>
    <dbReference type="NCBI Taxonomy" id="109894"/>
    <lineage>
        <taxon>Eukaryota</taxon>
        <taxon>Fungi</taxon>
        <taxon>Fungi incertae sedis</taxon>
        <taxon>Chytridiomycota</taxon>
        <taxon>Chytridiomycota incertae sedis</taxon>
        <taxon>Chytridiomycetes</taxon>
        <taxon>Spizellomycetales</taxon>
        <taxon>Powellomycetaceae</taxon>
        <taxon>Geranomyces</taxon>
    </lineage>
</organism>
<gene>
    <name evidence="2" type="ORF">HDU87_003627</name>
</gene>
<name>A0AAD5XMY3_9FUNG</name>
<keyword evidence="3" id="KW-1185">Reference proteome</keyword>